<accession>A0ABN8I164</accession>
<name>A0ABN8I164_9NEOP</name>
<sequence>MAAMVSGYGKTRAAGRAGTQSIEPAIPCVGSYCQLVKNENYSAIANHSDYTSSRPRETSLAHCQMIEDLASDGLACEREVL</sequence>
<feature type="non-terminal residue" evidence="1">
    <location>
        <position position="1"/>
    </location>
</feature>
<protein>
    <submittedName>
        <fullName evidence="1">Uncharacterized protein</fullName>
    </submittedName>
</protein>
<evidence type="ECO:0000313" key="1">
    <source>
        <dbReference type="EMBL" id="CAH2043406.1"/>
    </source>
</evidence>
<keyword evidence="2" id="KW-1185">Reference proteome</keyword>
<reference evidence="1" key="1">
    <citation type="submission" date="2022-03" db="EMBL/GenBank/DDBJ databases">
        <authorList>
            <person name="Martin H S."/>
        </authorList>
    </citation>
    <scope>NUCLEOTIDE SEQUENCE</scope>
</reference>
<proteinExistence type="predicted"/>
<dbReference type="Proteomes" id="UP000837857">
    <property type="component" value="Chromosome 15"/>
</dbReference>
<gene>
    <name evidence="1" type="ORF">IPOD504_LOCUS4279</name>
</gene>
<evidence type="ECO:0000313" key="2">
    <source>
        <dbReference type="Proteomes" id="UP000837857"/>
    </source>
</evidence>
<dbReference type="EMBL" id="OW152827">
    <property type="protein sequence ID" value="CAH2043406.1"/>
    <property type="molecule type" value="Genomic_DNA"/>
</dbReference>
<organism evidence="1 2">
    <name type="scientific">Iphiclides podalirius</name>
    <name type="common">scarce swallowtail</name>
    <dbReference type="NCBI Taxonomy" id="110791"/>
    <lineage>
        <taxon>Eukaryota</taxon>
        <taxon>Metazoa</taxon>
        <taxon>Ecdysozoa</taxon>
        <taxon>Arthropoda</taxon>
        <taxon>Hexapoda</taxon>
        <taxon>Insecta</taxon>
        <taxon>Pterygota</taxon>
        <taxon>Neoptera</taxon>
        <taxon>Endopterygota</taxon>
        <taxon>Lepidoptera</taxon>
        <taxon>Glossata</taxon>
        <taxon>Ditrysia</taxon>
        <taxon>Papilionoidea</taxon>
        <taxon>Papilionidae</taxon>
        <taxon>Papilioninae</taxon>
        <taxon>Iphiclides</taxon>
    </lineage>
</organism>